<evidence type="ECO:0000256" key="1">
    <source>
        <dbReference type="SAM" id="MobiDB-lite"/>
    </source>
</evidence>
<organism evidence="3 4">
    <name type="scientific">Coprinopsis marcescibilis</name>
    <name type="common">Agaric fungus</name>
    <name type="synonym">Psathyrella marcescibilis</name>
    <dbReference type="NCBI Taxonomy" id="230819"/>
    <lineage>
        <taxon>Eukaryota</taxon>
        <taxon>Fungi</taxon>
        <taxon>Dikarya</taxon>
        <taxon>Basidiomycota</taxon>
        <taxon>Agaricomycotina</taxon>
        <taxon>Agaricomycetes</taxon>
        <taxon>Agaricomycetidae</taxon>
        <taxon>Agaricales</taxon>
        <taxon>Agaricineae</taxon>
        <taxon>Psathyrellaceae</taxon>
        <taxon>Coprinopsis</taxon>
    </lineage>
</organism>
<dbReference type="PANTHER" id="PTHR35596:SF1">
    <property type="entry name" value="MICROBIAL-TYPE PARG CATALYTIC DOMAIN-CONTAINING PROTEIN"/>
    <property type="match status" value="1"/>
</dbReference>
<gene>
    <name evidence="3" type="ORF">FA15DRAFT_673469</name>
</gene>
<protein>
    <recommendedName>
        <fullName evidence="2">Microbial-type PARG catalytic domain-containing protein</fullName>
    </recommendedName>
</protein>
<evidence type="ECO:0000313" key="3">
    <source>
        <dbReference type="EMBL" id="TFK20440.1"/>
    </source>
</evidence>
<dbReference type="AlphaFoldDB" id="A0A5C3KJR2"/>
<feature type="compositionally biased region" description="Basic and acidic residues" evidence="1">
    <location>
        <begin position="33"/>
        <end position="44"/>
    </location>
</feature>
<name>A0A5C3KJR2_COPMA</name>
<dbReference type="Proteomes" id="UP000307440">
    <property type="component" value="Unassembled WGS sequence"/>
</dbReference>
<dbReference type="NCBIfam" id="TIGR02452">
    <property type="entry name" value="TIGR02452 family protein"/>
    <property type="match status" value="1"/>
</dbReference>
<dbReference type="STRING" id="230819.A0A5C3KJR2"/>
<evidence type="ECO:0000259" key="2">
    <source>
        <dbReference type="Pfam" id="PF10021"/>
    </source>
</evidence>
<dbReference type="PANTHER" id="PTHR35596">
    <property type="entry name" value="DUF2263 DOMAIN-CONTAINING PROTEIN"/>
    <property type="match status" value="1"/>
</dbReference>
<reference evidence="3 4" key="1">
    <citation type="journal article" date="2019" name="Nat. Ecol. Evol.">
        <title>Megaphylogeny resolves global patterns of mushroom evolution.</title>
        <authorList>
            <person name="Varga T."/>
            <person name="Krizsan K."/>
            <person name="Foldi C."/>
            <person name="Dima B."/>
            <person name="Sanchez-Garcia M."/>
            <person name="Sanchez-Ramirez S."/>
            <person name="Szollosi G.J."/>
            <person name="Szarkandi J.G."/>
            <person name="Papp V."/>
            <person name="Albert L."/>
            <person name="Andreopoulos W."/>
            <person name="Angelini C."/>
            <person name="Antonin V."/>
            <person name="Barry K.W."/>
            <person name="Bougher N.L."/>
            <person name="Buchanan P."/>
            <person name="Buyck B."/>
            <person name="Bense V."/>
            <person name="Catcheside P."/>
            <person name="Chovatia M."/>
            <person name="Cooper J."/>
            <person name="Damon W."/>
            <person name="Desjardin D."/>
            <person name="Finy P."/>
            <person name="Geml J."/>
            <person name="Haridas S."/>
            <person name="Hughes K."/>
            <person name="Justo A."/>
            <person name="Karasinski D."/>
            <person name="Kautmanova I."/>
            <person name="Kiss B."/>
            <person name="Kocsube S."/>
            <person name="Kotiranta H."/>
            <person name="LaButti K.M."/>
            <person name="Lechner B.E."/>
            <person name="Liimatainen K."/>
            <person name="Lipzen A."/>
            <person name="Lukacs Z."/>
            <person name="Mihaltcheva S."/>
            <person name="Morgado L.N."/>
            <person name="Niskanen T."/>
            <person name="Noordeloos M.E."/>
            <person name="Ohm R.A."/>
            <person name="Ortiz-Santana B."/>
            <person name="Ovrebo C."/>
            <person name="Racz N."/>
            <person name="Riley R."/>
            <person name="Savchenko A."/>
            <person name="Shiryaev A."/>
            <person name="Soop K."/>
            <person name="Spirin V."/>
            <person name="Szebenyi C."/>
            <person name="Tomsovsky M."/>
            <person name="Tulloss R.E."/>
            <person name="Uehling J."/>
            <person name="Grigoriev I.V."/>
            <person name="Vagvolgyi C."/>
            <person name="Papp T."/>
            <person name="Martin F.M."/>
            <person name="Miettinen O."/>
            <person name="Hibbett D.S."/>
            <person name="Nagy L.G."/>
        </authorList>
    </citation>
    <scope>NUCLEOTIDE SEQUENCE [LARGE SCALE GENOMIC DNA]</scope>
    <source>
        <strain evidence="3 4">CBS 121175</strain>
    </source>
</reference>
<evidence type="ECO:0000313" key="4">
    <source>
        <dbReference type="Proteomes" id="UP000307440"/>
    </source>
</evidence>
<feature type="region of interest" description="Disordered" evidence="1">
    <location>
        <begin position="26"/>
        <end position="54"/>
    </location>
</feature>
<sequence length="376" mass="41515">MDKSSLIGAAVGGLFAAGALVTASLSSLSPGPKESKHAYTDRTPARQSYSSRREQLKHVADRALETIKRGRYPYHDKTIDLDDALKEMCHQTSVYWEDNLELQNWKERQGQPSSEVASATVSVLNISTLDAARLLHNSFRFAFAPGVAPVIGVLNFASATKPGGGFKNGAEAQEESIARVSTLSCSLNVKEARKFYELHNKEKRREVEGASFYTHTMIYSPSVVVFLNDEASYVDAYKIDVVSCAAVNAKEIVNPKANSAQTAGMRAEIDKVMFERMGRILRLLEIRGIRNIILGTFGTGVFKNEIATIARHWANLLTAEDARFKYSFDRVIFAVLGSDNFGEFHNAFEGYSRPSRKGKESPKKGGMLRIGSTSRK</sequence>
<accession>A0A5C3KJR2</accession>
<proteinExistence type="predicted"/>
<dbReference type="InterPro" id="IPR012664">
    <property type="entry name" value="CHP02452"/>
</dbReference>
<dbReference type="Pfam" id="PF10021">
    <property type="entry name" value="PARG_cat_microb"/>
    <property type="match status" value="1"/>
</dbReference>
<dbReference type="OrthoDB" id="9985428at2759"/>
<dbReference type="EMBL" id="ML210300">
    <property type="protein sequence ID" value="TFK20440.1"/>
    <property type="molecule type" value="Genomic_DNA"/>
</dbReference>
<feature type="domain" description="Microbial-type PARG catalytic" evidence="2">
    <location>
        <begin position="61"/>
        <end position="226"/>
    </location>
</feature>
<dbReference type="InterPro" id="IPR043472">
    <property type="entry name" value="Macro_dom-like"/>
</dbReference>
<feature type="region of interest" description="Disordered" evidence="1">
    <location>
        <begin position="352"/>
        <end position="376"/>
    </location>
</feature>
<keyword evidence="4" id="KW-1185">Reference proteome</keyword>
<dbReference type="Gene3D" id="3.40.220.10">
    <property type="entry name" value="Leucine Aminopeptidase, subunit E, domain 1"/>
    <property type="match status" value="1"/>
</dbReference>
<dbReference type="InterPro" id="IPR019261">
    <property type="entry name" value="PARG_cat_microbial"/>
</dbReference>